<feature type="compositionally biased region" description="Polar residues" evidence="1">
    <location>
        <begin position="74"/>
        <end position="83"/>
    </location>
</feature>
<gene>
    <name evidence="2" type="ORF">CVT26_002726</name>
</gene>
<sequence>MARKSLDCVVAIAMKRTDGGGAKEGICSPPTFPRGCLDPSISGQMKTSLQEDAWVEWEDGSKKSRRPTEEFHLSVNSPSYVDG</sequence>
<keyword evidence="3" id="KW-1185">Reference proteome</keyword>
<dbReference type="EMBL" id="NHYE01001243">
    <property type="protein sequence ID" value="PPQ97497.1"/>
    <property type="molecule type" value="Genomic_DNA"/>
</dbReference>
<dbReference type="AlphaFoldDB" id="A0A409Y3A3"/>
<feature type="compositionally biased region" description="Basic and acidic residues" evidence="1">
    <location>
        <begin position="60"/>
        <end position="72"/>
    </location>
</feature>
<organism evidence="2 3">
    <name type="scientific">Gymnopilus dilepis</name>
    <dbReference type="NCBI Taxonomy" id="231916"/>
    <lineage>
        <taxon>Eukaryota</taxon>
        <taxon>Fungi</taxon>
        <taxon>Dikarya</taxon>
        <taxon>Basidiomycota</taxon>
        <taxon>Agaricomycotina</taxon>
        <taxon>Agaricomycetes</taxon>
        <taxon>Agaricomycetidae</taxon>
        <taxon>Agaricales</taxon>
        <taxon>Agaricineae</taxon>
        <taxon>Hymenogastraceae</taxon>
        <taxon>Gymnopilus</taxon>
    </lineage>
</organism>
<evidence type="ECO:0000313" key="2">
    <source>
        <dbReference type="EMBL" id="PPQ97497.1"/>
    </source>
</evidence>
<accession>A0A409Y3A3</accession>
<name>A0A409Y3A3_9AGAR</name>
<dbReference type="InParanoid" id="A0A409Y3A3"/>
<reference evidence="2 3" key="1">
    <citation type="journal article" date="2018" name="Evol. Lett.">
        <title>Horizontal gene cluster transfer increased hallucinogenic mushroom diversity.</title>
        <authorList>
            <person name="Reynolds H.T."/>
            <person name="Vijayakumar V."/>
            <person name="Gluck-Thaler E."/>
            <person name="Korotkin H.B."/>
            <person name="Matheny P.B."/>
            <person name="Slot J.C."/>
        </authorList>
    </citation>
    <scope>NUCLEOTIDE SEQUENCE [LARGE SCALE GENOMIC DNA]</scope>
    <source>
        <strain evidence="2 3">SRW20</strain>
    </source>
</reference>
<protein>
    <submittedName>
        <fullName evidence="2">Uncharacterized protein</fullName>
    </submittedName>
</protein>
<evidence type="ECO:0000256" key="1">
    <source>
        <dbReference type="SAM" id="MobiDB-lite"/>
    </source>
</evidence>
<proteinExistence type="predicted"/>
<dbReference type="Proteomes" id="UP000284706">
    <property type="component" value="Unassembled WGS sequence"/>
</dbReference>
<comment type="caution">
    <text evidence="2">The sequence shown here is derived from an EMBL/GenBank/DDBJ whole genome shotgun (WGS) entry which is preliminary data.</text>
</comment>
<feature type="region of interest" description="Disordered" evidence="1">
    <location>
        <begin position="60"/>
        <end position="83"/>
    </location>
</feature>
<evidence type="ECO:0000313" key="3">
    <source>
        <dbReference type="Proteomes" id="UP000284706"/>
    </source>
</evidence>